<feature type="compositionally biased region" description="Low complexity" evidence="1">
    <location>
        <begin position="626"/>
        <end position="636"/>
    </location>
</feature>
<proteinExistence type="predicted"/>
<feature type="compositionally biased region" description="Low complexity" evidence="1">
    <location>
        <begin position="178"/>
        <end position="191"/>
    </location>
</feature>
<dbReference type="PANTHER" id="PTHR35391:SF7">
    <property type="entry name" value="C2H2-TYPE DOMAIN-CONTAINING PROTEIN"/>
    <property type="match status" value="1"/>
</dbReference>
<dbReference type="Gene3D" id="3.30.160.60">
    <property type="entry name" value="Classic Zinc Finger"/>
    <property type="match status" value="1"/>
</dbReference>
<reference evidence="3" key="1">
    <citation type="submission" date="2021-06" db="EMBL/GenBank/DDBJ databases">
        <title>Comparative genomics, transcriptomics and evolutionary studies reveal genomic signatures of adaptation to plant cell wall in hemibiotrophic fungi.</title>
        <authorList>
            <consortium name="DOE Joint Genome Institute"/>
            <person name="Baroncelli R."/>
            <person name="Diaz J.F."/>
            <person name="Benocci T."/>
            <person name="Peng M."/>
            <person name="Battaglia E."/>
            <person name="Haridas S."/>
            <person name="Andreopoulos W."/>
            <person name="Labutti K."/>
            <person name="Pangilinan J."/>
            <person name="Floch G.L."/>
            <person name="Makela M.R."/>
            <person name="Henrissat B."/>
            <person name="Grigoriev I.V."/>
            <person name="Crouch J.A."/>
            <person name="De Vries R.P."/>
            <person name="Sukno S.A."/>
            <person name="Thon M.R."/>
        </authorList>
    </citation>
    <scope>NUCLEOTIDE SEQUENCE</scope>
    <source>
        <strain evidence="3">CBS 125086</strain>
    </source>
</reference>
<dbReference type="GO" id="GO:0008270">
    <property type="term" value="F:zinc ion binding"/>
    <property type="evidence" value="ECO:0007669"/>
    <property type="project" value="InterPro"/>
</dbReference>
<feature type="compositionally biased region" description="Polar residues" evidence="1">
    <location>
        <begin position="772"/>
        <end position="793"/>
    </location>
</feature>
<feature type="compositionally biased region" description="Acidic residues" evidence="1">
    <location>
        <begin position="651"/>
        <end position="663"/>
    </location>
</feature>
<dbReference type="SUPFAM" id="SSF57667">
    <property type="entry name" value="beta-beta-alpha zinc fingers"/>
    <property type="match status" value="1"/>
</dbReference>
<evidence type="ECO:0000313" key="4">
    <source>
        <dbReference type="Proteomes" id="UP001230504"/>
    </source>
</evidence>
<feature type="compositionally biased region" description="Acidic residues" evidence="1">
    <location>
        <begin position="478"/>
        <end position="490"/>
    </location>
</feature>
<dbReference type="Pfam" id="PF26082">
    <property type="entry name" value="zf-C2H2_AcuF"/>
    <property type="match status" value="1"/>
</dbReference>
<feature type="region of interest" description="Disordered" evidence="1">
    <location>
        <begin position="478"/>
        <end position="505"/>
    </location>
</feature>
<keyword evidence="4" id="KW-1185">Reference proteome</keyword>
<comment type="caution">
    <text evidence="3">The sequence shown here is derived from an EMBL/GenBank/DDBJ whole genome shotgun (WGS) entry which is preliminary data.</text>
</comment>
<dbReference type="InterPro" id="IPR058925">
    <property type="entry name" value="zf-C2H2_AcuF"/>
</dbReference>
<dbReference type="PANTHER" id="PTHR35391">
    <property type="entry name" value="C2H2-TYPE DOMAIN-CONTAINING PROTEIN-RELATED"/>
    <property type="match status" value="1"/>
</dbReference>
<dbReference type="Proteomes" id="UP001230504">
    <property type="component" value="Unassembled WGS sequence"/>
</dbReference>
<evidence type="ECO:0000259" key="2">
    <source>
        <dbReference type="PROSITE" id="PS00028"/>
    </source>
</evidence>
<organism evidence="3 4">
    <name type="scientific">Colletotrichum navitas</name>
    <dbReference type="NCBI Taxonomy" id="681940"/>
    <lineage>
        <taxon>Eukaryota</taxon>
        <taxon>Fungi</taxon>
        <taxon>Dikarya</taxon>
        <taxon>Ascomycota</taxon>
        <taxon>Pezizomycotina</taxon>
        <taxon>Sordariomycetes</taxon>
        <taxon>Hypocreomycetidae</taxon>
        <taxon>Glomerellales</taxon>
        <taxon>Glomerellaceae</taxon>
        <taxon>Colletotrichum</taxon>
        <taxon>Colletotrichum graminicola species complex</taxon>
    </lineage>
</organism>
<accession>A0AAD8Q752</accession>
<dbReference type="PROSITE" id="PS00028">
    <property type="entry name" value="ZINC_FINGER_C2H2_1"/>
    <property type="match status" value="1"/>
</dbReference>
<dbReference type="Pfam" id="PF21816">
    <property type="entry name" value="Zap1_zf1"/>
    <property type="match status" value="1"/>
</dbReference>
<evidence type="ECO:0000313" key="3">
    <source>
        <dbReference type="EMBL" id="KAK1596935.1"/>
    </source>
</evidence>
<dbReference type="SMART" id="SM00355">
    <property type="entry name" value="ZnF_C2H2"/>
    <property type="match status" value="4"/>
</dbReference>
<feature type="region of interest" description="Disordered" evidence="1">
    <location>
        <begin position="172"/>
        <end position="197"/>
    </location>
</feature>
<sequence>MDNRDGNEPPAPPLLTISSLAHSCHAAFSKLCQDLLLPSNEYHGLEPEATDQAGRFNVWALNIGALQSPQSSSSLDSRLKKAERMRTNVVSGLQRLEVALKRANEIALGNIPNRTTSPATTEEIIKYSVGTVVRSIDERDHGFTTEINELFSNIQSCITYLFTLSTLLRRSHPRGRTSQQGPQSSQSDPGPFVTNAKDKFPKLKQHPWLAERIGQRTARQMEYIRYRQNHRTKLARVDDTPIPDELAERATTKATSFHDTIAVSDSIKQPVSGSSREESIYTVATSFAQTAVGETYSGRIIPQLTDMWLDGRQLRYGEPVECPYCRTIQIIKNRYHWKHHVYRDLQTYVCSFEHCSEGPFQTSHEWFQHEIDKHRRQWKCVLCHARCNSASALESHFDSQHPSVVSATQRKVMLKACEKPLNHFDTESCLLCDNWRPSSETGGNSNNFRSHLAKHYQDLACEALPLAIEGLEIKAADVIDDDSTPSDDDEHSTTGEEMNGLPPKEPVQCEWDDCGRWFPRLAELNKHFVKDHLEPPVPFQAMNAVTLLKRQIDKQRKYMQGANDVLVDNHGKGLDQEGLGKLLKLSEGYRQSEPEVTATSSSANFTLEEPSEFNPMNQDYTDAIEPPGFSSPASAPSRPPGPAPQVLSSSEDSDEEWDEDTEAEIIRRRQERLMRRLRGRIGMRTISERSESDHENWTPVDPDAVGSFARRLRRRVGNRPNLLFQEPPIGGAEAESPPLNLAREHSDSDHEDSMSPNSEETYTILPPASGSMRASPSSNANGEDSVVQLRSSM</sequence>
<dbReference type="InterPro" id="IPR013087">
    <property type="entry name" value="Znf_C2H2_type"/>
</dbReference>
<feature type="region of interest" description="Disordered" evidence="1">
    <location>
        <begin position="719"/>
        <end position="793"/>
    </location>
</feature>
<feature type="domain" description="C2H2-type" evidence="2">
    <location>
        <begin position="509"/>
        <end position="532"/>
    </location>
</feature>
<dbReference type="InterPro" id="IPR048420">
    <property type="entry name" value="Zap1-like_Znf1"/>
</dbReference>
<protein>
    <recommendedName>
        <fullName evidence="2">C2H2-type domain-containing protein</fullName>
    </recommendedName>
</protein>
<feature type="compositionally biased region" description="Basic and acidic residues" evidence="1">
    <location>
        <begin position="742"/>
        <end position="753"/>
    </location>
</feature>
<dbReference type="GeneID" id="85446075"/>
<dbReference type="AlphaFoldDB" id="A0AAD8Q752"/>
<dbReference type="InterPro" id="IPR036236">
    <property type="entry name" value="Znf_C2H2_sf"/>
</dbReference>
<dbReference type="RefSeq" id="XP_060417772.1">
    <property type="nucleotide sequence ID" value="XM_060561835.1"/>
</dbReference>
<dbReference type="EMBL" id="JAHLJV010000010">
    <property type="protein sequence ID" value="KAK1596935.1"/>
    <property type="molecule type" value="Genomic_DNA"/>
</dbReference>
<name>A0AAD8Q752_9PEZI</name>
<gene>
    <name evidence="3" type="ORF">LY79DRAFT_600893</name>
</gene>
<evidence type="ECO:0000256" key="1">
    <source>
        <dbReference type="SAM" id="MobiDB-lite"/>
    </source>
</evidence>
<feature type="region of interest" description="Disordered" evidence="1">
    <location>
        <begin position="591"/>
        <end position="663"/>
    </location>
</feature>